<sequence length="78" mass="8062">MSPPRPNIAGQSGHAADKGCHGERTPQDTRGGSRAPGRPATLHPASSATASFGVRRTRSPGLQEVPQGPDSAPSPKRR</sequence>
<feature type="region of interest" description="Disordered" evidence="1">
    <location>
        <begin position="1"/>
        <end position="78"/>
    </location>
</feature>
<organism evidence="2 3">
    <name type="scientific">Mycena pura</name>
    <dbReference type="NCBI Taxonomy" id="153505"/>
    <lineage>
        <taxon>Eukaryota</taxon>
        <taxon>Fungi</taxon>
        <taxon>Dikarya</taxon>
        <taxon>Basidiomycota</taxon>
        <taxon>Agaricomycotina</taxon>
        <taxon>Agaricomycetes</taxon>
        <taxon>Agaricomycetidae</taxon>
        <taxon>Agaricales</taxon>
        <taxon>Marasmiineae</taxon>
        <taxon>Mycenaceae</taxon>
        <taxon>Mycena</taxon>
    </lineage>
</organism>
<proteinExistence type="predicted"/>
<evidence type="ECO:0000313" key="2">
    <source>
        <dbReference type="EMBL" id="KAJ7223018.1"/>
    </source>
</evidence>
<protein>
    <submittedName>
        <fullName evidence="2">Uncharacterized protein</fullName>
    </submittedName>
</protein>
<reference evidence="2" key="1">
    <citation type="submission" date="2023-03" db="EMBL/GenBank/DDBJ databases">
        <title>Massive genome expansion in bonnet fungi (Mycena s.s.) driven by repeated elements and novel gene families across ecological guilds.</title>
        <authorList>
            <consortium name="Lawrence Berkeley National Laboratory"/>
            <person name="Harder C.B."/>
            <person name="Miyauchi S."/>
            <person name="Viragh M."/>
            <person name="Kuo A."/>
            <person name="Thoen E."/>
            <person name="Andreopoulos B."/>
            <person name="Lu D."/>
            <person name="Skrede I."/>
            <person name="Drula E."/>
            <person name="Henrissat B."/>
            <person name="Morin E."/>
            <person name="Kohler A."/>
            <person name="Barry K."/>
            <person name="LaButti K."/>
            <person name="Morin E."/>
            <person name="Salamov A."/>
            <person name="Lipzen A."/>
            <person name="Mereny Z."/>
            <person name="Hegedus B."/>
            <person name="Baldrian P."/>
            <person name="Stursova M."/>
            <person name="Weitz H."/>
            <person name="Taylor A."/>
            <person name="Grigoriev I.V."/>
            <person name="Nagy L.G."/>
            <person name="Martin F."/>
            <person name="Kauserud H."/>
        </authorList>
    </citation>
    <scope>NUCLEOTIDE SEQUENCE</scope>
    <source>
        <strain evidence="2">9144</strain>
    </source>
</reference>
<dbReference type="Proteomes" id="UP001219525">
    <property type="component" value="Unassembled WGS sequence"/>
</dbReference>
<accession>A0AAD6YLE4</accession>
<evidence type="ECO:0000256" key="1">
    <source>
        <dbReference type="SAM" id="MobiDB-lite"/>
    </source>
</evidence>
<dbReference type="AlphaFoldDB" id="A0AAD6YLE4"/>
<comment type="caution">
    <text evidence="2">The sequence shown here is derived from an EMBL/GenBank/DDBJ whole genome shotgun (WGS) entry which is preliminary data.</text>
</comment>
<feature type="compositionally biased region" description="Basic and acidic residues" evidence="1">
    <location>
        <begin position="15"/>
        <end position="27"/>
    </location>
</feature>
<keyword evidence="3" id="KW-1185">Reference proteome</keyword>
<name>A0AAD6YLE4_9AGAR</name>
<gene>
    <name evidence="2" type="ORF">GGX14DRAFT_557584</name>
</gene>
<dbReference type="EMBL" id="JARJCW010000006">
    <property type="protein sequence ID" value="KAJ7223018.1"/>
    <property type="molecule type" value="Genomic_DNA"/>
</dbReference>
<evidence type="ECO:0000313" key="3">
    <source>
        <dbReference type="Proteomes" id="UP001219525"/>
    </source>
</evidence>